<dbReference type="Proteomes" id="UP000828390">
    <property type="component" value="Unassembled WGS sequence"/>
</dbReference>
<reference evidence="1" key="1">
    <citation type="journal article" date="2019" name="bioRxiv">
        <title>The Genome of the Zebra Mussel, Dreissena polymorpha: A Resource for Invasive Species Research.</title>
        <authorList>
            <person name="McCartney M.A."/>
            <person name="Auch B."/>
            <person name="Kono T."/>
            <person name="Mallez S."/>
            <person name="Zhang Y."/>
            <person name="Obille A."/>
            <person name="Becker A."/>
            <person name="Abrahante J.E."/>
            <person name="Garbe J."/>
            <person name="Badalamenti J.P."/>
            <person name="Herman A."/>
            <person name="Mangelson H."/>
            <person name="Liachko I."/>
            <person name="Sullivan S."/>
            <person name="Sone E.D."/>
            <person name="Koren S."/>
            <person name="Silverstein K.A.T."/>
            <person name="Beckman K.B."/>
            <person name="Gohl D.M."/>
        </authorList>
    </citation>
    <scope>NUCLEOTIDE SEQUENCE</scope>
    <source>
        <strain evidence="1">Duluth1</strain>
        <tissue evidence="1">Whole animal</tissue>
    </source>
</reference>
<organism evidence="1 2">
    <name type="scientific">Dreissena polymorpha</name>
    <name type="common">Zebra mussel</name>
    <name type="synonym">Mytilus polymorpha</name>
    <dbReference type="NCBI Taxonomy" id="45954"/>
    <lineage>
        <taxon>Eukaryota</taxon>
        <taxon>Metazoa</taxon>
        <taxon>Spiralia</taxon>
        <taxon>Lophotrochozoa</taxon>
        <taxon>Mollusca</taxon>
        <taxon>Bivalvia</taxon>
        <taxon>Autobranchia</taxon>
        <taxon>Heteroconchia</taxon>
        <taxon>Euheterodonta</taxon>
        <taxon>Imparidentia</taxon>
        <taxon>Neoheterodontei</taxon>
        <taxon>Myida</taxon>
        <taxon>Dreissenoidea</taxon>
        <taxon>Dreissenidae</taxon>
        <taxon>Dreissena</taxon>
    </lineage>
</organism>
<comment type="caution">
    <text evidence="1">The sequence shown here is derived from an EMBL/GenBank/DDBJ whole genome shotgun (WGS) entry which is preliminary data.</text>
</comment>
<reference evidence="1" key="2">
    <citation type="submission" date="2020-11" db="EMBL/GenBank/DDBJ databases">
        <authorList>
            <person name="McCartney M.A."/>
            <person name="Auch B."/>
            <person name="Kono T."/>
            <person name="Mallez S."/>
            <person name="Becker A."/>
            <person name="Gohl D.M."/>
            <person name="Silverstein K.A.T."/>
            <person name="Koren S."/>
            <person name="Bechman K.B."/>
            <person name="Herman A."/>
            <person name="Abrahante J.E."/>
            <person name="Garbe J."/>
        </authorList>
    </citation>
    <scope>NUCLEOTIDE SEQUENCE</scope>
    <source>
        <strain evidence="1">Duluth1</strain>
        <tissue evidence="1">Whole animal</tissue>
    </source>
</reference>
<evidence type="ECO:0000313" key="1">
    <source>
        <dbReference type="EMBL" id="KAH3748438.1"/>
    </source>
</evidence>
<gene>
    <name evidence="1" type="ORF">DPMN_182883</name>
</gene>
<evidence type="ECO:0000313" key="2">
    <source>
        <dbReference type="Proteomes" id="UP000828390"/>
    </source>
</evidence>
<sequence length="68" mass="7930">MLSPPVSFQTRFNQLIGTVALVDARKFQQPIDYRPIRKRRKPPLRRCLPVAFAESARCVRRDVRGPRP</sequence>
<accession>A0A9D4DGI6</accession>
<dbReference type="EMBL" id="JAIWYP010000010">
    <property type="protein sequence ID" value="KAH3748438.1"/>
    <property type="molecule type" value="Genomic_DNA"/>
</dbReference>
<proteinExistence type="predicted"/>
<protein>
    <submittedName>
        <fullName evidence="1">Uncharacterized protein</fullName>
    </submittedName>
</protein>
<dbReference type="AlphaFoldDB" id="A0A9D4DGI6"/>
<name>A0A9D4DGI6_DREPO</name>
<keyword evidence="2" id="KW-1185">Reference proteome</keyword>